<dbReference type="PANTHER" id="PTHR31252">
    <property type="entry name" value="DUF4419 DOMAIN-CONTAINING PROTEIN"/>
    <property type="match status" value="1"/>
</dbReference>
<feature type="region of interest" description="Disordered" evidence="1">
    <location>
        <begin position="401"/>
        <end position="423"/>
    </location>
</feature>
<dbReference type="Pfam" id="PF14388">
    <property type="entry name" value="DUF4419"/>
    <property type="match status" value="1"/>
</dbReference>
<name>A0ABR2J6X1_9PEZI</name>
<dbReference type="PANTHER" id="PTHR31252:SF11">
    <property type="entry name" value="DUF4419 DOMAIN-CONTAINING PROTEIN"/>
    <property type="match status" value="1"/>
</dbReference>
<evidence type="ECO:0000313" key="3">
    <source>
        <dbReference type="Proteomes" id="UP001390339"/>
    </source>
</evidence>
<accession>A0ABR2J6X1</accession>
<protein>
    <submittedName>
        <fullName evidence="2">Uncharacterized protein</fullName>
    </submittedName>
</protein>
<dbReference type="Proteomes" id="UP001390339">
    <property type="component" value="Unassembled WGS sequence"/>
</dbReference>
<keyword evidence="3" id="KW-1185">Reference proteome</keyword>
<comment type="caution">
    <text evidence="2">The sequence shown here is derived from an EMBL/GenBank/DDBJ whole genome shotgun (WGS) entry which is preliminary data.</text>
</comment>
<sequence>MPVTIKVATHGARGVKGSSTGGLTSSSWRLLKEAASSEASEMDHIVQTSLPDDLLSKSHVTPSTNGFVESAWFAYSNHHNLVIRPDDVWFAILVQFSFYVNANSEILRDKFVSFEGKRALLLQEEFVDRIDFGSMSRNMTQLIEQNIVDPELRMWILPSFTTTTVADETVAAVLMMGTLQKYFEYMYDPCTCGIPWVTLLGEKSDYEDILQRLEKLKEYGEQPRRWYTLLRPVLRYMIATFERPADDPVMLDFWKRIIQKSGGSGSTTMTGWMMAFSFWDEDGKAMGRTMEPGPLFESIKRAFSTLPPTLSSELDEVYYHEIEIAEMPAGWASVPVTVLGSGKQHKTKMVAGSVGIAVTEGPESLNATPDSSTTGAEEVKATRTSLFKRFWKRLPPAPAKAAAATDKLDTSARGNAEPKTGELNTMQSLSGWWMYAIADGIINSGKDEFVHKKVTEECQAGLSIGRVRPSGKVESVLIPTEELTKQKLNQFIT</sequence>
<proteinExistence type="predicted"/>
<dbReference type="InterPro" id="IPR025533">
    <property type="entry name" value="DUF4419"/>
</dbReference>
<gene>
    <name evidence="2" type="ORF">PGQ11_003904</name>
</gene>
<organism evidence="2 3">
    <name type="scientific">Apiospora arundinis</name>
    <dbReference type="NCBI Taxonomy" id="335852"/>
    <lineage>
        <taxon>Eukaryota</taxon>
        <taxon>Fungi</taxon>
        <taxon>Dikarya</taxon>
        <taxon>Ascomycota</taxon>
        <taxon>Pezizomycotina</taxon>
        <taxon>Sordariomycetes</taxon>
        <taxon>Xylariomycetidae</taxon>
        <taxon>Amphisphaeriales</taxon>
        <taxon>Apiosporaceae</taxon>
        <taxon>Apiospora</taxon>
    </lineage>
</organism>
<reference evidence="2 3" key="1">
    <citation type="journal article" date="2024" name="IMA Fungus">
        <title>Apiospora arundinis, a panoply of carbohydrate-active enzymes and secondary metabolites.</title>
        <authorList>
            <person name="Sorensen T."/>
            <person name="Petersen C."/>
            <person name="Muurmann A.T."/>
            <person name="Christiansen J.V."/>
            <person name="Brundto M.L."/>
            <person name="Overgaard C.K."/>
            <person name="Boysen A.T."/>
            <person name="Wollenberg R.D."/>
            <person name="Larsen T.O."/>
            <person name="Sorensen J.L."/>
            <person name="Nielsen K.L."/>
            <person name="Sondergaard T.E."/>
        </authorList>
    </citation>
    <scope>NUCLEOTIDE SEQUENCE [LARGE SCALE GENOMIC DNA]</scope>
    <source>
        <strain evidence="2 3">AAU 773</strain>
    </source>
</reference>
<evidence type="ECO:0000256" key="1">
    <source>
        <dbReference type="SAM" id="MobiDB-lite"/>
    </source>
</evidence>
<dbReference type="EMBL" id="JAPCWZ010000003">
    <property type="protein sequence ID" value="KAK8873390.1"/>
    <property type="molecule type" value="Genomic_DNA"/>
</dbReference>
<evidence type="ECO:0000313" key="2">
    <source>
        <dbReference type="EMBL" id="KAK8873390.1"/>
    </source>
</evidence>